<keyword evidence="6" id="KW-1185">Reference proteome</keyword>
<organism evidence="5 6">
    <name type="scientific">Lithospermum erythrorhizon</name>
    <name type="common">Purple gromwell</name>
    <name type="synonym">Lithospermum officinale var. erythrorhizon</name>
    <dbReference type="NCBI Taxonomy" id="34254"/>
    <lineage>
        <taxon>Eukaryota</taxon>
        <taxon>Viridiplantae</taxon>
        <taxon>Streptophyta</taxon>
        <taxon>Embryophyta</taxon>
        <taxon>Tracheophyta</taxon>
        <taxon>Spermatophyta</taxon>
        <taxon>Magnoliopsida</taxon>
        <taxon>eudicotyledons</taxon>
        <taxon>Gunneridae</taxon>
        <taxon>Pentapetalae</taxon>
        <taxon>asterids</taxon>
        <taxon>lamiids</taxon>
        <taxon>Boraginales</taxon>
        <taxon>Boraginaceae</taxon>
        <taxon>Boraginoideae</taxon>
        <taxon>Lithospermeae</taxon>
        <taxon>Lithospermum</taxon>
    </lineage>
</organism>
<keyword evidence="1" id="KW-0547">Nucleotide-binding</keyword>
<dbReference type="InterPro" id="IPR058922">
    <property type="entry name" value="WHD_DRP"/>
</dbReference>
<gene>
    <name evidence="5" type="ORF">LIER_31988</name>
</gene>
<dbReference type="EMBL" id="BAABME010012093">
    <property type="protein sequence ID" value="GAA0184700.1"/>
    <property type="molecule type" value="Genomic_DNA"/>
</dbReference>
<feature type="transmembrane region" description="Helical" evidence="3">
    <location>
        <begin position="26"/>
        <end position="46"/>
    </location>
</feature>
<evidence type="ECO:0000256" key="1">
    <source>
        <dbReference type="ARBA" id="ARBA00022741"/>
    </source>
</evidence>
<name>A0AAV3RW54_LITER</name>
<comment type="caution">
    <text evidence="5">The sequence shown here is derived from an EMBL/GenBank/DDBJ whole genome shotgun (WGS) entry which is preliminary data.</text>
</comment>
<evidence type="ECO:0000313" key="5">
    <source>
        <dbReference type="EMBL" id="GAA0184700.1"/>
    </source>
</evidence>
<sequence length="79" mass="9237">MLLFIEDVIQSERLPHVGRKIAKKCCWLPLVAVSLDVFSILFIIPFNHHFEMDDVVRLWVTEGFIHFVEEISAEQIGRN</sequence>
<dbReference type="Proteomes" id="UP001454036">
    <property type="component" value="Unassembled WGS sequence"/>
</dbReference>
<protein>
    <recommendedName>
        <fullName evidence="4">Disease resistance protein winged helix domain-containing protein</fullName>
    </recommendedName>
</protein>
<dbReference type="Pfam" id="PF23559">
    <property type="entry name" value="WHD_DRP"/>
    <property type="match status" value="1"/>
</dbReference>
<keyword evidence="3" id="KW-0812">Transmembrane</keyword>
<keyword evidence="3" id="KW-1133">Transmembrane helix</keyword>
<evidence type="ECO:0000313" key="6">
    <source>
        <dbReference type="Proteomes" id="UP001454036"/>
    </source>
</evidence>
<evidence type="ECO:0000259" key="4">
    <source>
        <dbReference type="Pfam" id="PF23559"/>
    </source>
</evidence>
<feature type="domain" description="Disease resistance protein winged helix" evidence="4">
    <location>
        <begin position="43"/>
        <end position="78"/>
    </location>
</feature>
<accession>A0AAV3RW54</accession>
<evidence type="ECO:0000256" key="3">
    <source>
        <dbReference type="SAM" id="Phobius"/>
    </source>
</evidence>
<evidence type="ECO:0000256" key="2">
    <source>
        <dbReference type="ARBA" id="ARBA00022840"/>
    </source>
</evidence>
<keyword evidence="3" id="KW-0472">Membrane</keyword>
<proteinExistence type="predicted"/>
<reference evidence="5 6" key="1">
    <citation type="submission" date="2024-01" db="EMBL/GenBank/DDBJ databases">
        <title>The complete chloroplast genome sequence of Lithospermum erythrorhizon: insights into the phylogenetic relationship among Boraginaceae species and the maternal lineages of purple gromwells.</title>
        <authorList>
            <person name="Okada T."/>
            <person name="Watanabe K."/>
        </authorList>
    </citation>
    <scope>NUCLEOTIDE SEQUENCE [LARGE SCALE GENOMIC DNA]</scope>
</reference>
<dbReference type="AlphaFoldDB" id="A0AAV3RW54"/>
<keyword evidence="2" id="KW-0067">ATP-binding</keyword>